<keyword evidence="6 7" id="KW-0503">Monooxygenase</keyword>
<dbReference type="InterPro" id="IPR001128">
    <property type="entry name" value="Cyt_P450"/>
</dbReference>
<keyword evidence="9" id="KW-1185">Reference proteome</keyword>
<dbReference type="Proteomes" id="UP001230328">
    <property type="component" value="Unassembled WGS sequence"/>
</dbReference>
<dbReference type="Pfam" id="PF00067">
    <property type="entry name" value="p450"/>
    <property type="match status" value="1"/>
</dbReference>
<protein>
    <submittedName>
        <fullName evidence="8">Cytochrome P450</fullName>
    </submittedName>
</protein>
<sequence>MTTAAPPPIPKAAGSLPLLGHFFRLFPDPLPFIASLRQYGPLVEITLQPGTPTLVVQDPALIRAMLTAPIADTLDKGSFFDEMRVLLGTSVVTVAGDVHSAKRRQMQPAFARPKLGRYVDIMRTETEAALDSWTPGQRIDVRESMVQLSLTMLTKTVFSDSLDAAAFRQLRQNLASVMDSVGLRIMMPGWAKRLPLPLNRRFDRARTAIWSTISEAVAGLRSTGHHTGDMLSVMLTVQDEETGRPLTDEQICSEVLTLALAGTENTGSVLAWVLYELARHPNIETEVLDELEQVLGDRPVTFADISQLPTLDRVIKEVLRLHVTGWILTRRTLKETRLGPWTLPAGTNLAYCQHALHRDPDLYPSPLQFDPDRWLDGAQELPPGALLPWGAGKHRCIGDRFATTELITALATILRTVRFTLAPGQTVRPVARATVRPGKMLMTVHERRSTVVHENERADP</sequence>
<evidence type="ECO:0000256" key="6">
    <source>
        <dbReference type="ARBA" id="ARBA00023033"/>
    </source>
</evidence>
<dbReference type="InterPro" id="IPR050196">
    <property type="entry name" value="Cytochrome_P450_Monoox"/>
</dbReference>
<evidence type="ECO:0000256" key="3">
    <source>
        <dbReference type="ARBA" id="ARBA00022723"/>
    </source>
</evidence>
<evidence type="ECO:0000256" key="4">
    <source>
        <dbReference type="ARBA" id="ARBA00023002"/>
    </source>
</evidence>
<comment type="caution">
    <text evidence="8">The sequence shown here is derived from an EMBL/GenBank/DDBJ whole genome shotgun (WGS) entry which is preliminary data.</text>
</comment>
<evidence type="ECO:0000313" key="8">
    <source>
        <dbReference type="EMBL" id="MDQ1031435.1"/>
    </source>
</evidence>
<dbReference type="SUPFAM" id="SSF48264">
    <property type="entry name" value="Cytochrome P450"/>
    <property type="match status" value="1"/>
</dbReference>
<comment type="similarity">
    <text evidence="1 7">Belongs to the cytochrome P450 family.</text>
</comment>
<evidence type="ECO:0000256" key="5">
    <source>
        <dbReference type="ARBA" id="ARBA00023004"/>
    </source>
</evidence>
<name>A0ABU0T6J6_9ACTN</name>
<accession>A0ABU0T6J6</accession>
<organism evidence="8 9">
    <name type="scientific">Streptomyces umbrinus</name>
    <dbReference type="NCBI Taxonomy" id="67370"/>
    <lineage>
        <taxon>Bacteria</taxon>
        <taxon>Bacillati</taxon>
        <taxon>Actinomycetota</taxon>
        <taxon>Actinomycetes</taxon>
        <taxon>Kitasatosporales</taxon>
        <taxon>Streptomycetaceae</taxon>
        <taxon>Streptomyces</taxon>
        <taxon>Streptomyces phaeochromogenes group</taxon>
    </lineage>
</organism>
<keyword evidence="5 7" id="KW-0408">Iron</keyword>
<dbReference type="RefSeq" id="WP_307527576.1">
    <property type="nucleotide sequence ID" value="NZ_JAUSZI010000002.1"/>
</dbReference>
<dbReference type="PANTHER" id="PTHR24291">
    <property type="entry name" value="CYTOCHROME P450 FAMILY 4"/>
    <property type="match status" value="1"/>
</dbReference>
<dbReference type="PRINTS" id="PR00385">
    <property type="entry name" value="P450"/>
</dbReference>
<evidence type="ECO:0000256" key="1">
    <source>
        <dbReference type="ARBA" id="ARBA00010617"/>
    </source>
</evidence>
<reference evidence="8 9" key="1">
    <citation type="submission" date="2023-07" db="EMBL/GenBank/DDBJ databases">
        <title>Comparative genomics of wheat-associated soil bacteria to identify genetic determinants of phenazine resistance.</title>
        <authorList>
            <person name="Mouncey N."/>
        </authorList>
    </citation>
    <scope>NUCLEOTIDE SEQUENCE [LARGE SCALE GENOMIC DNA]</scope>
    <source>
        <strain evidence="8 9">V2I4</strain>
    </source>
</reference>
<evidence type="ECO:0000256" key="2">
    <source>
        <dbReference type="ARBA" id="ARBA00022617"/>
    </source>
</evidence>
<keyword evidence="4 7" id="KW-0560">Oxidoreductase</keyword>
<proteinExistence type="inferred from homology"/>
<dbReference type="EMBL" id="JAUSZI010000002">
    <property type="protein sequence ID" value="MDQ1031435.1"/>
    <property type="molecule type" value="Genomic_DNA"/>
</dbReference>
<dbReference type="Gene3D" id="1.10.630.10">
    <property type="entry name" value="Cytochrome P450"/>
    <property type="match status" value="1"/>
</dbReference>
<evidence type="ECO:0000313" key="9">
    <source>
        <dbReference type="Proteomes" id="UP001230328"/>
    </source>
</evidence>
<keyword evidence="3 7" id="KW-0479">Metal-binding</keyword>
<keyword evidence="2 7" id="KW-0349">Heme</keyword>
<evidence type="ECO:0000256" key="7">
    <source>
        <dbReference type="RuleBase" id="RU000461"/>
    </source>
</evidence>
<dbReference type="PRINTS" id="PR00465">
    <property type="entry name" value="EP450IV"/>
</dbReference>
<dbReference type="InterPro" id="IPR002403">
    <property type="entry name" value="Cyt_P450_E_grp-IV"/>
</dbReference>
<dbReference type="PROSITE" id="PS00086">
    <property type="entry name" value="CYTOCHROME_P450"/>
    <property type="match status" value="1"/>
</dbReference>
<dbReference type="InterPro" id="IPR036396">
    <property type="entry name" value="Cyt_P450_sf"/>
</dbReference>
<dbReference type="InterPro" id="IPR017972">
    <property type="entry name" value="Cyt_P450_CS"/>
</dbReference>
<dbReference type="PANTHER" id="PTHR24291:SF50">
    <property type="entry name" value="BIFUNCTIONAL ALBAFLAVENONE MONOOXYGENASE_TERPENE SYNTHASE"/>
    <property type="match status" value="1"/>
</dbReference>
<gene>
    <name evidence="8" type="ORF">QF035_009017</name>
</gene>